<evidence type="ECO:0000313" key="2">
    <source>
        <dbReference type="EMBL" id="WVZ83359.1"/>
    </source>
</evidence>
<accession>A0AAQ3U1J9</accession>
<organism evidence="2 3">
    <name type="scientific">Paspalum notatum var. saurae</name>
    <dbReference type="NCBI Taxonomy" id="547442"/>
    <lineage>
        <taxon>Eukaryota</taxon>
        <taxon>Viridiplantae</taxon>
        <taxon>Streptophyta</taxon>
        <taxon>Embryophyta</taxon>
        <taxon>Tracheophyta</taxon>
        <taxon>Spermatophyta</taxon>
        <taxon>Magnoliopsida</taxon>
        <taxon>Liliopsida</taxon>
        <taxon>Poales</taxon>
        <taxon>Poaceae</taxon>
        <taxon>PACMAD clade</taxon>
        <taxon>Panicoideae</taxon>
        <taxon>Andropogonodae</taxon>
        <taxon>Paspaleae</taxon>
        <taxon>Paspalinae</taxon>
        <taxon>Paspalum</taxon>
    </lineage>
</organism>
<dbReference type="Proteomes" id="UP001341281">
    <property type="component" value="Chromosome 07"/>
</dbReference>
<evidence type="ECO:0000256" key="1">
    <source>
        <dbReference type="SAM" id="MobiDB-lite"/>
    </source>
</evidence>
<evidence type="ECO:0000313" key="3">
    <source>
        <dbReference type="Proteomes" id="UP001341281"/>
    </source>
</evidence>
<feature type="region of interest" description="Disordered" evidence="1">
    <location>
        <begin position="1"/>
        <end position="26"/>
    </location>
</feature>
<proteinExistence type="predicted"/>
<gene>
    <name evidence="2" type="ORF">U9M48_030517</name>
</gene>
<name>A0AAQ3U1J9_PASNO</name>
<dbReference type="EMBL" id="CP144751">
    <property type="protein sequence ID" value="WVZ83359.1"/>
    <property type="molecule type" value="Genomic_DNA"/>
</dbReference>
<reference evidence="2 3" key="1">
    <citation type="submission" date="2024-02" db="EMBL/GenBank/DDBJ databases">
        <title>High-quality chromosome-scale genome assembly of Pensacola bahiagrass (Paspalum notatum Flugge var. saurae).</title>
        <authorList>
            <person name="Vega J.M."/>
            <person name="Podio M."/>
            <person name="Orjuela J."/>
            <person name="Siena L.A."/>
            <person name="Pessino S.C."/>
            <person name="Combes M.C."/>
            <person name="Mariac C."/>
            <person name="Albertini E."/>
            <person name="Pupilli F."/>
            <person name="Ortiz J.P.A."/>
            <person name="Leblanc O."/>
        </authorList>
    </citation>
    <scope>NUCLEOTIDE SEQUENCE [LARGE SCALE GENOMIC DNA]</scope>
    <source>
        <strain evidence="2">R1</strain>
        <tissue evidence="2">Leaf</tissue>
    </source>
</reference>
<keyword evidence="3" id="KW-1185">Reference proteome</keyword>
<sequence>MLHMEPIEKPSAPSKEPPRSLPQPPASYLHLGGVKILPSRVALPMPWALGQDGSWSKIREHEETSRCDDL</sequence>
<dbReference type="AlphaFoldDB" id="A0AAQ3U1J9"/>
<protein>
    <submittedName>
        <fullName evidence="2">Uncharacterized protein</fullName>
    </submittedName>
</protein>